<keyword evidence="2" id="KW-1133">Transmembrane helix</keyword>
<sequence length="117" mass="12829">MNTALMINMVALSLYLFVNHIKIFSNKIILKKTLRKASPDADADADAPPEDLVRAQQGRPKVVAESNSNPTDADAAPEDPIEAKQSQLKAKKINRDTTPDNEEPGSRGRCSSKEKKI</sequence>
<feature type="transmembrane region" description="Helical" evidence="2">
    <location>
        <begin position="6"/>
        <end position="25"/>
    </location>
</feature>
<evidence type="ECO:0000313" key="4">
    <source>
        <dbReference type="Proteomes" id="UP000008237"/>
    </source>
</evidence>
<dbReference type="InParanoid" id="E2BHY0"/>
<keyword evidence="4" id="KW-1185">Reference proteome</keyword>
<name>E2BHY0_HARSA</name>
<evidence type="ECO:0000256" key="1">
    <source>
        <dbReference type="SAM" id="MobiDB-lite"/>
    </source>
</evidence>
<feature type="region of interest" description="Disordered" evidence="1">
    <location>
        <begin position="35"/>
        <end position="117"/>
    </location>
</feature>
<keyword evidence="2" id="KW-0812">Transmembrane</keyword>
<accession>E2BHY0</accession>
<dbReference type="Proteomes" id="UP000008237">
    <property type="component" value="Unassembled WGS sequence"/>
</dbReference>
<dbReference type="EMBL" id="GL448380">
    <property type="protein sequence ID" value="EFN84702.1"/>
    <property type="molecule type" value="Genomic_DNA"/>
</dbReference>
<proteinExistence type="predicted"/>
<reference evidence="3 4" key="1">
    <citation type="journal article" date="2010" name="Science">
        <title>Genomic comparison of the ants Camponotus floridanus and Harpegnathos saltator.</title>
        <authorList>
            <person name="Bonasio R."/>
            <person name="Zhang G."/>
            <person name="Ye C."/>
            <person name="Mutti N.S."/>
            <person name="Fang X."/>
            <person name="Qin N."/>
            <person name="Donahue G."/>
            <person name="Yang P."/>
            <person name="Li Q."/>
            <person name="Li C."/>
            <person name="Zhang P."/>
            <person name="Huang Z."/>
            <person name="Berger S.L."/>
            <person name="Reinberg D."/>
            <person name="Wang J."/>
            <person name="Liebig J."/>
        </authorList>
    </citation>
    <scope>NUCLEOTIDE SEQUENCE [LARGE SCALE GENOMIC DNA]</scope>
    <source>
        <strain evidence="3 4">R22 G/1</strain>
    </source>
</reference>
<gene>
    <name evidence="3" type="ORF">EAI_07502</name>
</gene>
<evidence type="ECO:0000256" key="2">
    <source>
        <dbReference type="SAM" id="Phobius"/>
    </source>
</evidence>
<protein>
    <submittedName>
        <fullName evidence="3">Uncharacterized protein</fullName>
    </submittedName>
</protein>
<dbReference type="AlphaFoldDB" id="E2BHY0"/>
<keyword evidence="2" id="KW-0472">Membrane</keyword>
<organism evidence="4">
    <name type="scientific">Harpegnathos saltator</name>
    <name type="common">Jerdon's jumping ant</name>
    <dbReference type="NCBI Taxonomy" id="610380"/>
    <lineage>
        <taxon>Eukaryota</taxon>
        <taxon>Metazoa</taxon>
        <taxon>Ecdysozoa</taxon>
        <taxon>Arthropoda</taxon>
        <taxon>Hexapoda</taxon>
        <taxon>Insecta</taxon>
        <taxon>Pterygota</taxon>
        <taxon>Neoptera</taxon>
        <taxon>Endopterygota</taxon>
        <taxon>Hymenoptera</taxon>
        <taxon>Apocrita</taxon>
        <taxon>Aculeata</taxon>
        <taxon>Formicoidea</taxon>
        <taxon>Formicidae</taxon>
        <taxon>Ponerinae</taxon>
        <taxon>Ponerini</taxon>
        <taxon>Harpegnathos</taxon>
    </lineage>
</organism>
<evidence type="ECO:0000313" key="3">
    <source>
        <dbReference type="EMBL" id="EFN84702.1"/>
    </source>
</evidence>